<evidence type="ECO:0000256" key="4">
    <source>
        <dbReference type="ARBA" id="ARBA00022825"/>
    </source>
</evidence>
<dbReference type="AlphaFoldDB" id="A0A852ZP28"/>
<dbReference type="InterPro" id="IPR036852">
    <property type="entry name" value="Peptidase_S8/S53_dom_sf"/>
</dbReference>
<name>A0A852ZP28_9ACTN</name>
<dbReference type="EMBL" id="JACBZD010000001">
    <property type="protein sequence ID" value="NYI03207.1"/>
    <property type="molecule type" value="Genomic_DNA"/>
</dbReference>
<dbReference type="PROSITE" id="PS51892">
    <property type="entry name" value="SUBTILASE"/>
    <property type="match status" value="1"/>
</dbReference>
<evidence type="ECO:0000313" key="11">
    <source>
        <dbReference type="EMBL" id="NYI03207.1"/>
    </source>
</evidence>
<dbReference type="InterPro" id="IPR007280">
    <property type="entry name" value="Peptidase_C_arc/bac"/>
</dbReference>
<keyword evidence="4 5" id="KW-0720">Serine protease</keyword>
<organism evidence="11 12">
    <name type="scientific">Allostreptomyces psammosilenae</name>
    <dbReference type="NCBI Taxonomy" id="1892865"/>
    <lineage>
        <taxon>Bacteria</taxon>
        <taxon>Bacillati</taxon>
        <taxon>Actinomycetota</taxon>
        <taxon>Actinomycetes</taxon>
        <taxon>Kitasatosporales</taxon>
        <taxon>Streptomycetaceae</taxon>
        <taxon>Allostreptomyces</taxon>
    </lineage>
</organism>
<reference evidence="11 12" key="1">
    <citation type="submission" date="2020-07" db="EMBL/GenBank/DDBJ databases">
        <title>Sequencing the genomes of 1000 actinobacteria strains.</title>
        <authorList>
            <person name="Klenk H.-P."/>
        </authorList>
    </citation>
    <scope>NUCLEOTIDE SEQUENCE [LARGE SCALE GENOMIC DNA]</scope>
    <source>
        <strain evidence="11 12">DSM 42178</strain>
    </source>
</reference>
<dbReference type="Pfam" id="PF00082">
    <property type="entry name" value="Peptidase_S8"/>
    <property type="match status" value="1"/>
</dbReference>
<dbReference type="PRINTS" id="PR00723">
    <property type="entry name" value="SUBTILISIN"/>
</dbReference>
<dbReference type="RefSeq" id="WP_179812302.1">
    <property type="nucleotide sequence ID" value="NZ_JACBZD010000001.1"/>
</dbReference>
<dbReference type="PANTHER" id="PTHR43806:SF11">
    <property type="entry name" value="CEREVISIN-RELATED"/>
    <property type="match status" value="1"/>
</dbReference>
<dbReference type="PANTHER" id="PTHR43806">
    <property type="entry name" value="PEPTIDASE S8"/>
    <property type="match status" value="1"/>
</dbReference>
<dbReference type="Pfam" id="PF04151">
    <property type="entry name" value="PPC"/>
    <property type="match status" value="1"/>
</dbReference>
<keyword evidence="2 5" id="KW-0645">Protease</keyword>
<evidence type="ECO:0000256" key="2">
    <source>
        <dbReference type="ARBA" id="ARBA00022670"/>
    </source>
</evidence>
<dbReference type="SUPFAM" id="SSF52743">
    <property type="entry name" value="Subtilisin-like"/>
    <property type="match status" value="2"/>
</dbReference>
<dbReference type="GO" id="GO:0004252">
    <property type="term" value="F:serine-type endopeptidase activity"/>
    <property type="evidence" value="ECO:0007669"/>
    <property type="project" value="UniProtKB-UniRule"/>
</dbReference>
<feature type="domain" description="Peptidase S8/S53" evidence="9">
    <location>
        <begin position="245"/>
        <end position="681"/>
    </location>
</feature>
<keyword evidence="12" id="KW-1185">Reference proteome</keyword>
<evidence type="ECO:0000256" key="7">
    <source>
        <dbReference type="SAM" id="MobiDB-lite"/>
    </source>
</evidence>
<dbReference type="Gene3D" id="2.60.120.380">
    <property type="match status" value="1"/>
</dbReference>
<gene>
    <name evidence="11" type="ORF">FHU37_000150</name>
</gene>
<keyword evidence="3 5" id="KW-0378">Hydrolase</keyword>
<evidence type="ECO:0000256" key="6">
    <source>
        <dbReference type="RuleBase" id="RU003355"/>
    </source>
</evidence>
<dbReference type="PROSITE" id="PS00136">
    <property type="entry name" value="SUBTILASE_ASP"/>
    <property type="match status" value="1"/>
</dbReference>
<dbReference type="Gene3D" id="3.40.50.200">
    <property type="entry name" value="Peptidase S8/S53 domain"/>
    <property type="match status" value="2"/>
</dbReference>
<evidence type="ECO:0000313" key="12">
    <source>
        <dbReference type="Proteomes" id="UP000567795"/>
    </source>
</evidence>
<evidence type="ECO:0000259" key="10">
    <source>
        <dbReference type="Pfam" id="PF04151"/>
    </source>
</evidence>
<dbReference type="InterPro" id="IPR023828">
    <property type="entry name" value="Peptidase_S8_Ser-AS"/>
</dbReference>
<comment type="caution">
    <text evidence="11">The sequence shown here is derived from an EMBL/GenBank/DDBJ whole genome shotgun (WGS) entry which is preliminary data.</text>
</comment>
<evidence type="ECO:0000256" key="5">
    <source>
        <dbReference type="PROSITE-ProRule" id="PRU01240"/>
    </source>
</evidence>
<accession>A0A852ZP28</accession>
<feature type="compositionally biased region" description="Basic and acidic residues" evidence="7">
    <location>
        <begin position="194"/>
        <end position="208"/>
    </location>
</feature>
<keyword evidence="8" id="KW-0732">Signal</keyword>
<feature type="active site" description="Charge relay system" evidence="5">
    <location>
        <position position="630"/>
    </location>
</feature>
<comment type="similarity">
    <text evidence="1 5 6">Belongs to the peptidase S8 family.</text>
</comment>
<dbReference type="Proteomes" id="UP000567795">
    <property type="component" value="Unassembled WGS sequence"/>
</dbReference>
<feature type="region of interest" description="Disordered" evidence="7">
    <location>
        <begin position="137"/>
        <end position="224"/>
    </location>
</feature>
<sequence>MTHDSRARARLRRAVVAAGLITGLAATSVPGTAYATTPLVTTADQTPGAADDKLGGHDADLLATAKAEGHDAVTLLLATAPGRADAVADRLDATGASTGRLEDELGYLRVTVPTERADAAIAEAQESRDVVAIDLNESIPLPDPSPVEGEPASGAPSGQGDGAGGADAGDLPTPGTPHLVPDTTPPGDAAADGAAERPGRRPAERGTAERTYPGPDARTGPANPYMPIQDTGAAQFVRDNPRWDGRGVTIGILDSGVDLAHPALQETTTGERKIVDWVTATDPLTDGDGTWLPMLDEVRGPAFEYAGRAFRAPAGAYRIHTFAEAETTGGDMYGDLNRDGDSIDSWAVLYDPATGEVRVDLDDDADFTDEEAMLPYAERQQVGYFGTDDPTTDIAEAVSFVVEHRTDVDLSPVGEEWAGRTADFVNIGVVESAHGTHVAGITAANGMFGGAMTGAAPGARIVSSRACSWSGGCTAVALSEGMIDLVANRGVDVVNMSIGSLPALNDANSTRARLYDRLIDEYGVQMFLSAGNSGPGLNTVGAPSVASRVVSVGASVSRETWAANYGAAVSARQGMFPFSSTGPREDGGDKPTLAAPGAAISPVPVWQPGQPIAEAGYALPPGYGMFNGTSMAAPQATGGAALLLSAARARGVDVTPATLRTALTSSARLIDGYQVYQQGAGLMNVPAAWKVLRDGRVASGGYTVSAPVTTALADQLLTPGLGAGIYDRGTPAEGGPVAGRAKTYQVTITRTGGAAGAVRHELSWAGNDGTFSTVRSLRLPLGEPVTFTVTARGGVGAHSALLRVDDPATRGYDHQMMATVLVSTPLATETGYRSTGTGRVDRGQVDSYFVSVPEGATALQVNLSGLGEGSQTRFTLVNPYGLPADTVELAYCYTNHYNAPELCDADSRAIPDPMPGVWEVTVDARRTSPLLSNPYTVTTSVFGAEFEPAVRTIPSPAVGEPTAVEWNVHNRFAGLTGSLRGGDLGSSAQARPTIATGESVTTEVTVPEGASSAAFTIGGAADPQADLDLYVYLDGGLIGSSADGDSEESVSIPYPPAGRYTVVVQGYSVPAGSTAYDYLDVYHSPLLGGVTVDGGEVRLDSGATSPVTAQVTVAGPAPADRTFFGEVDLVEASGSVVGTARVEITGATG</sequence>
<evidence type="ECO:0000256" key="8">
    <source>
        <dbReference type="SAM" id="SignalP"/>
    </source>
</evidence>
<feature type="compositionally biased region" description="Low complexity" evidence="7">
    <location>
        <begin position="181"/>
        <end position="193"/>
    </location>
</feature>
<feature type="signal peptide" evidence="8">
    <location>
        <begin position="1"/>
        <end position="35"/>
    </location>
</feature>
<feature type="active site" description="Charge relay system" evidence="5">
    <location>
        <position position="434"/>
    </location>
</feature>
<dbReference type="PROSITE" id="PS00138">
    <property type="entry name" value="SUBTILASE_SER"/>
    <property type="match status" value="1"/>
</dbReference>
<protein>
    <submittedName>
        <fullName evidence="11">Subtilisin family serine protease</fullName>
    </submittedName>
</protein>
<feature type="domain" description="Peptidase C-terminal archaeal/bacterial" evidence="10">
    <location>
        <begin position="1003"/>
        <end position="1066"/>
    </location>
</feature>
<evidence type="ECO:0000256" key="1">
    <source>
        <dbReference type="ARBA" id="ARBA00011073"/>
    </source>
</evidence>
<dbReference type="InterPro" id="IPR050131">
    <property type="entry name" value="Peptidase_S8_subtilisin-like"/>
</dbReference>
<dbReference type="InterPro" id="IPR023827">
    <property type="entry name" value="Peptidase_S8_Asp-AS"/>
</dbReference>
<proteinExistence type="inferred from homology"/>
<feature type="compositionally biased region" description="Gly residues" evidence="7">
    <location>
        <begin position="157"/>
        <end position="167"/>
    </location>
</feature>
<dbReference type="GO" id="GO:0006508">
    <property type="term" value="P:proteolysis"/>
    <property type="evidence" value="ECO:0007669"/>
    <property type="project" value="UniProtKB-KW"/>
</dbReference>
<feature type="active site" description="Charge relay system" evidence="5">
    <location>
        <position position="254"/>
    </location>
</feature>
<evidence type="ECO:0000259" key="9">
    <source>
        <dbReference type="Pfam" id="PF00082"/>
    </source>
</evidence>
<dbReference type="InterPro" id="IPR015500">
    <property type="entry name" value="Peptidase_S8_subtilisin-rel"/>
</dbReference>
<dbReference type="InterPro" id="IPR000209">
    <property type="entry name" value="Peptidase_S8/S53_dom"/>
</dbReference>
<evidence type="ECO:0000256" key="3">
    <source>
        <dbReference type="ARBA" id="ARBA00022801"/>
    </source>
</evidence>
<feature type="chain" id="PRO_5033030214" evidence="8">
    <location>
        <begin position="36"/>
        <end position="1149"/>
    </location>
</feature>